<gene>
    <name evidence="5" type="ORF">V6L76_05965</name>
</gene>
<accession>A0ABU7ZL95</accession>
<proteinExistence type="predicted"/>
<dbReference type="Pfam" id="PF00398">
    <property type="entry name" value="RrnaAD"/>
    <property type="match status" value="1"/>
</dbReference>
<dbReference type="SUPFAM" id="SSF53335">
    <property type="entry name" value="S-adenosyl-L-methionine-dependent methyltransferases"/>
    <property type="match status" value="1"/>
</dbReference>
<dbReference type="InterPro" id="IPR001737">
    <property type="entry name" value="KsgA/Erm"/>
</dbReference>
<evidence type="ECO:0000256" key="2">
    <source>
        <dbReference type="ARBA" id="ARBA00022679"/>
    </source>
</evidence>
<dbReference type="Gene3D" id="3.40.50.150">
    <property type="entry name" value="Vaccinia Virus protein VP39"/>
    <property type="match status" value="1"/>
</dbReference>
<keyword evidence="2" id="KW-0808">Transferase</keyword>
<evidence type="ECO:0000313" key="5">
    <source>
        <dbReference type="EMBL" id="MEH0095786.1"/>
    </source>
</evidence>
<organism evidence="5 6">
    <name type="scientific">Pannonibacter anstelovis</name>
    <dbReference type="NCBI Taxonomy" id="3121537"/>
    <lineage>
        <taxon>Bacteria</taxon>
        <taxon>Pseudomonadati</taxon>
        <taxon>Pseudomonadota</taxon>
        <taxon>Alphaproteobacteria</taxon>
        <taxon>Hyphomicrobiales</taxon>
        <taxon>Stappiaceae</taxon>
        <taxon>Pannonibacter</taxon>
    </lineage>
</organism>
<name>A0ABU7ZL95_9HYPH</name>
<evidence type="ECO:0000256" key="4">
    <source>
        <dbReference type="ARBA" id="ARBA00022884"/>
    </source>
</evidence>
<keyword evidence="6" id="KW-1185">Reference proteome</keyword>
<evidence type="ECO:0000313" key="6">
    <source>
        <dbReference type="Proteomes" id="UP001380822"/>
    </source>
</evidence>
<keyword evidence="3" id="KW-0949">S-adenosyl-L-methionine</keyword>
<dbReference type="Proteomes" id="UP001380822">
    <property type="component" value="Unassembled WGS sequence"/>
</dbReference>
<dbReference type="InterPro" id="IPR029063">
    <property type="entry name" value="SAM-dependent_MTases_sf"/>
</dbReference>
<keyword evidence="4" id="KW-0694">RNA-binding</keyword>
<reference evidence="5 6" key="1">
    <citation type="submission" date="2024-02" db="EMBL/GenBank/DDBJ databases">
        <title>A new putative Pannonibacter species isolated from two cases of bloodstream infections in paediatric patients.</title>
        <authorList>
            <person name="Castellana S."/>
            <person name="De Laurentiis V."/>
            <person name="Grassi M."/>
            <person name="De Leonardis F."/>
            <person name="Mosca A."/>
            <person name="De Carlo C."/>
            <person name="Sparapano E."/>
            <person name="Ronga L."/>
            <person name="Santacroce L."/>
            <person name="Chironna M."/>
            <person name="De Robertis A."/>
            <person name="Bianco A."/>
            <person name="Del Sambro L."/>
            <person name="Capozzi L."/>
            <person name="Parisi A."/>
        </authorList>
    </citation>
    <scope>NUCLEOTIDE SEQUENCE [LARGE SCALE GENOMIC DNA]</scope>
    <source>
        <strain evidence="5 6">Pt2</strain>
    </source>
</reference>
<evidence type="ECO:0000256" key="3">
    <source>
        <dbReference type="ARBA" id="ARBA00022691"/>
    </source>
</evidence>
<dbReference type="RefSeq" id="WP_334250608.1">
    <property type="nucleotide sequence ID" value="NZ_JBAKBE010000003.1"/>
</dbReference>
<comment type="caution">
    <text evidence="5">The sequence shown here is derived from an EMBL/GenBank/DDBJ whole genome shotgun (WGS) entry which is preliminary data.</text>
</comment>
<keyword evidence="1" id="KW-0489">Methyltransferase</keyword>
<protein>
    <submittedName>
        <fullName evidence="5">rRNA adenine N-6-methyltransferase family protein</fullName>
    </submittedName>
</protein>
<evidence type="ECO:0000256" key="1">
    <source>
        <dbReference type="ARBA" id="ARBA00022603"/>
    </source>
</evidence>
<sequence length="204" mass="22807">MAAFRMLGEKPLKKKLQDEFRFFRNWLDSPLTLGAISPSGPELARRIASFLNVRPDGRYLELGPGTGVVTQAIFDRGITESQLTALEYTTEFCRMLRDRFPGMMTIQGDAYALRQTLEKAIPVQDGMFAGIVSGLPLFTQPVEKRRALILEALDLCEPGANFIQFSYALVPPVKPEPGVLSLDKTGWIFANLPPARVWVYSKPQ</sequence>
<dbReference type="EMBL" id="JBAKBE010000003">
    <property type="protein sequence ID" value="MEH0095786.1"/>
    <property type="molecule type" value="Genomic_DNA"/>
</dbReference>